<dbReference type="Proteomes" id="UP000694421">
    <property type="component" value="Unplaced"/>
</dbReference>
<dbReference type="InterPro" id="IPR000301">
    <property type="entry name" value="Tetraspanin_animals"/>
</dbReference>
<protein>
    <recommendedName>
        <fullName evidence="7">Tetraspanin</fullName>
    </recommendedName>
</protein>
<reference evidence="8" key="2">
    <citation type="submission" date="2025-09" db="UniProtKB">
        <authorList>
            <consortium name="Ensembl"/>
        </authorList>
    </citation>
    <scope>IDENTIFICATION</scope>
</reference>
<dbReference type="Gene3D" id="1.10.1450.10">
    <property type="entry name" value="Tetraspanin"/>
    <property type="match status" value="1"/>
</dbReference>
<dbReference type="GO" id="GO:0070062">
    <property type="term" value="C:extracellular exosome"/>
    <property type="evidence" value="ECO:0007669"/>
    <property type="project" value="Ensembl"/>
</dbReference>
<proteinExistence type="inferred from homology"/>
<feature type="transmembrane region" description="Helical" evidence="7">
    <location>
        <begin position="83"/>
        <end position="107"/>
    </location>
</feature>
<name>A0A8D0BP57_SALMN</name>
<dbReference type="AlphaFoldDB" id="A0A8D0BP57"/>
<feature type="transmembrane region" description="Helical" evidence="7">
    <location>
        <begin position="55"/>
        <end position="76"/>
    </location>
</feature>
<dbReference type="GO" id="GO:1900746">
    <property type="term" value="P:regulation of vascular endothelial growth factor signaling pathway"/>
    <property type="evidence" value="ECO:0007669"/>
    <property type="project" value="Ensembl"/>
</dbReference>
<feature type="disulfide bond" evidence="6">
    <location>
        <begin position="145"/>
        <end position="176"/>
    </location>
</feature>
<dbReference type="OMA" id="DFHDFYY"/>
<keyword evidence="9" id="KW-1185">Reference proteome</keyword>
<evidence type="ECO:0000313" key="8">
    <source>
        <dbReference type="Ensembl" id="ENSSMRP00000007024.1"/>
    </source>
</evidence>
<reference evidence="8" key="1">
    <citation type="submission" date="2025-08" db="UniProtKB">
        <authorList>
            <consortium name="Ensembl"/>
        </authorList>
    </citation>
    <scope>IDENTIFICATION</scope>
</reference>
<dbReference type="GO" id="GO:0005654">
    <property type="term" value="C:nucleoplasm"/>
    <property type="evidence" value="ECO:0007669"/>
    <property type="project" value="Ensembl"/>
</dbReference>
<dbReference type="GO" id="GO:0016477">
    <property type="term" value="P:cell migration"/>
    <property type="evidence" value="ECO:0007669"/>
    <property type="project" value="Ensembl"/>
</dbReference>
<evidence type="ECO:0000256" key="1">
    <source>
        <dbReference type="ARBA" id="ARBA00004141"/>
    </source>
</evidence>
<evidence type="ECO:0000256" key="2">
    <source>
        <dbReference type="ARBA" id="ARBA00006840"/>
    </source>
</evidence>
<dbReference type="PRINTS" id="PR00259">
    <property type="entry name" value="TMFOUR"/>
</dbReference>
<dbReference type="InterPro" id="IPR008952">
    <property type="entry name" value="Tetraspanin_EC2_sf"/>
</dbReference>
<dbReference type="PIRSF" id="PIRSF002419">
    <property type="entry name" value="Tetraspanin"/>
    <property type="match status" value="1"/>
</dbReference>
<organism evidence="8 9">
    <name type="scientific">Salvator merianae</name>
    <name type="common">Argentine black and white tegu</name>
    <name type="synonym">Tupinambis merianae</name>
    <dbReference type="NCBI Taxonomy" id="96440"/>
    <lineage>
        <taxon>Eukaryota</taxon>
        <taxon>Metazoa</taxon>
        <taxon>Chordata</taxon>
        <taxon>Craniata</taxon>
        <taxon>Vertebrata</taxon>
        <taxon>Euteleostomi</taxon>
        <taxon>Lepidosauria</taxon>
        <taxon>Squamata</taxon>
        <taxon>Bifurcata</taxon>
        <taxon>Unidentata</taxon>
        <taxon>Episquamata</taxon>
        <taxon>Laterata</taxon>
        <taxon>Teiioidea</taxon>
        <taxon>Teiidae</taxon>
        <taxon>Salvator</taxon>
    </lineage>
</organism>
<evidence type="ECO:0000256" key="4">
    <source>
        <dbReference type="ARBA" id="ARBA00022989"/>
    </source>
</evidence>
<dbReference type="PANTHER" id="PTHR19282:SF456">
    <property type="entry name" value="CD63 MOLECULE"/>
    <property type="match status" value="1"/>
</dbReference>
<dbReference type="GO" id="GO:0097487">
    <property type="term" value="C:multivesicular body, internal vesicle"/>
    <property type="evidence" value="ECO:0007669"/>
    <property type="project" value="Ensembl"/>
</dbReference>
<comment type="subcellular location">
    <subcellularLocation>
        <location evidence="1 7">Membrane</location>
        <topology evidence="1 7">Multi-pass membrane protein</topology>
    </subcellularLocation>
</comment>
<dbReference type="GO" id="GO:0035646">
    <property type="term" value="P:endosome to melanosome transport"/>
    <property type="evidence" value="ECO:0007669"/>
    <property type="project" value="Ensembl"/>
</dbReference>
<dbReference type="GO" id="GO:0032585">
    <property type="term" value="C:multivesicular body membrane"/>
    <property type="evidence" value="ECO:0007669"/>
    <property type="project" value="Ensembl"/>
</dbReference>
<dbReference type="GO" id="GO:0002092">
    <property type="term" value="P:positive regulation of receptor internalization"/>
    <property type="evidence" value="ECO:0007669"/>
    <property type="project" value="Ensembl"/>
</dbReference>
<accession>A0A8D0BP57</accession>
<evidence type="ECO:0000256" key="5">
    <source>
        <dbReference type="ARBA" id="ARBA00023136"/>
    </source>
</evidence>
<dbReference type="GO" id="GO:0005765">
    <property type="term" value="C:lysosomal membrane"/>
    <property type="evidence" value="ECO:0007669"/>
    <property type="project" value="Ensembl"/>
</dbReference>
<keyword evidence="3 7" id="KW-0812">Transmembrane</keyword>
<dbReference type="Pfam" id="PF00335">
    <property type="entry name" value="Tetraspanin"/>
    <property type="match status" value="1"/>
</dbReference>
<dbReference type="GO" id="GO:0005886">
    <property type="term" value="C:plasma membrane"/>
    <property type="evidence" value="ECO:0007669"/>
    <property type="project" value="Ensembl"/>
</dbReference>
<dbReference type="GO" id="GO:0007160">
    <property type="term" value="P:cell-matrix adhesion"/>
    <property type="evidence" value="ECO:0007669"/>
    <property type="project" value="Ensembl"/>
</dbReference>
<sequence>MGVEGGMKCVKFLVFFFNFIFWLCGIALIALGIYVQLELKNTLVITSASASGVPIVLIAVGVVIFFISFFACCGAAKENYCMVTTFAILLTVIFLAEIAAAIAGYIFKDQIQTVIDKEVREEMKMYKSDKDIAKVMDDLQKGYSCCGATNFTDWFEVTEFKNQTVPWSCCKNNTDCTKKPTTDNVNNEGCVIKIEAWMKKHVVIVAAVALGIAFFELLGIIFACCLMKGIRKGYEVM</sequence>
<dbReference type="GO" id="GO:2001046">
    <property type="term" value="P:positive regulation of integrin-mediated signaling pathway"/>
    <property type="evidence" value="ECO:0007669"/>
    <property type="project" value="Ensembl"/>
</dbReference>
<evidence type="ECO:0000256" key="6">
    <source>
        <dbReference type="PIRSR" id="PIRSR002419-1"/>
    </source>
</evidence>
<dbReference type="SUPFAM" id="SSF48652">
    <property type="entry name" value="Tetraspanin"/>
    <property type="match status" value="1"/>
</dbReference>
<comment type="similarity">
    <text evidence="2 7">Belongs to the tetraspanin (TM4SF) family.</text>
</comment>
<keyword evidence="4 7" id="KW-1133">Transmembrane helix</keyword>
<evidence type="ECO:0000256" key="3">
    <source>
        <dbReference type="ARBA" id="ARBA00022692"/>
    </source>
</evidence>
<dbReference type="GeneTree" id="ENSGT00940000156832"/>
<dbReference type="GO" id="GO:0031904">
    <property type="term" value="C:endosome lumen"/>
    <property type="evidence" value="ECO:0007669"/>
    <property type="project" value="Ensembl"/>
</dbReference>
<dbReference type="GO" id="GO:1901379">
    <property type="term" value="P:regulation of potassium ion transmembrane transport"/>
    <property type="evidence" value="ECO:0007669"/>
    <property type="project" value="Ensembl"/>
</dbReference>
<dbReference type="PANTHER" id="PTHR19282">
    <property type="entry name" value="TETRASPANIN"/>
    <property type="match status" value="1"/>
</dbReference>
<dbReference type="Ensembl" id="ENSSMRT00000008226.1">
    <property type="protein sequence ID" value="ENSSMRP00000007024.1"/>
    <property type="gene ID" value="ENSSMRG00000005674.1"/>
</dbReference>
<dbReference type="InterPro" id="IPR018499">
    <property type="entry name" value="Tetraspanin/Peripherin"/>
</dbReference>
<keyword evidence="6" id="KW-1015">Disulfide bond</keyword>
<feature type="transmembrane region" description="Helical" evidence="7">
    <location>
        <begin position="202"/>
        <end position="227"/>
    </location>
</feature>
<evidence type="ECO:0000313" key="9">
    <source>
        <dbReference type="Proteomes" id="UP000694421"/>
    </source>
</evidence>
<dbReference type="GO" id="GO:0009986">
    <property type="term" value="C:cell surface"/>
    <property type="evidence" value="ECO:0007669"/>
    <property type="project" value="Ensembl"/>
</dbReference>
<evidence type="ECO:0000256" key="7">
    <source>
        <dbReference type="RuleBase" id="RU361218"/>
    </source>
</evidence>
<feature type="transmembrane region" description="Helical" evidence="7">
    <location>
        <begin position="12"/>
        <end position="35"/>
    </location>
</feature>
<keyword evidence="5 7" id="KW-0472">Membrane</keyword>